<dbReference type="RefSeq" id="XP_005718280.1">
    <property type="nucleotide sequence ID" value="XM_005718223.1"/>
</dbReference>
<dbReference type="GO" id="GO:0005789">
    <property type="term" value="C:endoplasmic reticulum membrane"/>
    <property type="evidence" value="ECO:0007669"/>
    <property type="project" value="TreeGrafter"/>
</dbReference>
<keyword evidence="8" id="KW-1185">Reference proteome</keyword>
<dbReference type="GO" id="GO:0004573">
    <property type="term" value="F:Glc3Man9GlcNAc2 oligosaccharide glucosidase activity"/>
    <property type="evidence" value="ECO:0007669"/>
    <property type="project" value="InterPro"/>
</dbReference>
<keyword evidence="2" id="KW-0378">Hydrolase</keyword>
<sequence>MQHLKMTSIPLLLAVLALSVRVLAAAPHPLLAPAQAVLSANWVSDMNSTLPSPSLYPHQWSWDSAFVAIGYSHYDTPRAIAELHALFRAQWANGLLPHIVFNPATDESYFPGPSFWNTHRSPHAPPAAATSGIVQPPVHAIASLAVYHNAKGPHMKALAHRHLTSIYPNLVAWHRYLYAERDPLQEGLVFLRHMWESGMDNSPAWDEPLAAMHVTPDAIPTYSRVDKGKVAHAKERPTSFFYDRAVYLIKIFYDNAYDEKAIFEKSPFLVQDVLFNSILSRAGMALAEIADILHKNEEADAHRQRAEKTAKAITDKLYDPVDKFYYNYNMVTKKLIRRKISGGFGAFYGANMDDEHVNALIDHLYSPDFLEHDLYAWTIPSVAKTDPSYTNSTYWKGPAWLNINYIVREGLLANAAGNRDAVRIAAYLKERSMEMIEKSGFYEYFNPISGSPHGGHQFSWSAALIIDWICTTNRSYGERLTTKDQGDPVSLLGGNNAFYAVLTAAVASIIVAIMNRSSPTYGKQRKDDADILQVLRAANKKARADATPGNGSMSARRRNTVPKARRSS</sequence>
<gene>
    <name evidence="7" type="ORF">CHC_T00001024001</name>
</gene>
<dbReference type="SUPFAM" id="SSF48208">
    <property type="entry name" value="Six-hairpin glycosidases"/>
    <property type="match status" value="1"/>
</dbReference>
<dbReference type="OrthoDB" id="410058at2759"/>
<name>R7QIP8_CHOCR</name>
<dbReference type="AlphaFoldDB" id="R7QIP8"/>
<feature type="compositionally biased region" description="Basic residues" evidence="4">
    <location>
        <begin position="555"/>
        <end position="568"/>
    </location>
</feature>
<dbReference type="InterPro" id="IPR054491">
    <property type="entry name" value="MGH1-like_GH"/>
</dbReference>
<reference evidence="8" key="1">
    <citation type="journal article" date="2013" name="Proc. Natl. Acad. Sci. U.S.A.">
        <title>Genome structure and metabolic features in the red seaweed Chondrus crispus shed light on evolution of the Archaeplastida.</title>
        <authorList>
            <person name="Collen J."/>
            <person name="Porcel B."/>
            <person name="Carre W."/>
            <person name="Ball S.G."/>
            <person name="Chaparro C."/>
            <person name="Tonon T."/>
            <person name="Barbeyron T."/>
            <person name="Michel G."/>
            <person name="Noel B."/>
            <person name="Valentin K."/>
            <person name="Elias M."/>
            <person name="Artiguenave F."/>
            <person name="Arun A."/>
            <person name="Aury J.M."/>
            <person name="Barbosa-Neto J.F."/>
            <person name="Bothwell J.H."/>
            <person name="Bouget F.Y."/>
            <person name="Brillet L."/>
            <person name="Cabello-Hurtado F."/>
            <person name="Capella-Gutierrez S."/>
            <person name="Charrier B."/>
            <person name="Cladiere L."/>
            <person name="Cock J.M."/>
            <person name="Coelho S.M."/>
            <person name="Colleoni C."/>
            <person name="Czjzek M."/>
            <person name="Da Silva C."/>
            <person name="Delage L."/>
            <person name="Denoeud F."/>
            <person name="Deschamps P."/>
            <person name="Dittami S.M."/>
            <person name="Gabaldon T."/>
            <person name="Gachon C.M."/>
            <person name="Groisillier A."/>
            <person name="Herve C."/>
            <person name="Jabbari K."/>
            <person name="Katinka M."/>
            <person name="Kloareg B."/>
            <person name="Kowalczyk N."/>
            <person name="Labadie K."/>
            <person name="Leblanc C."/>
            <person name="Lopez P.J."/>
            <person name="McLachlan D.H."/>
            <person name="Meslet-Cladiere L."/>
            <person name="Moustafa A."/>
            <person name="Nehr Z."/>
            <person name="Nyvall Collen P."/>
            <person name="Panaud O."/>
            <person name="Partensky F."/>
            <person name="Poulain J."/>
            <person name="Rensing S.A."/>
            <person name="Rousvoal S."/>
            <person name="Samson G."/>
            <person name="Symeonidi A."/>
            <person name="Weissenbach J."/>
            <person name="Zambounis A."/>
            <person name="Wincker P."/>
            <person name="Boyen C."/>
        </authorList>
    </citation>
    <scope>NUCLEOTIDE SEQUENCE [LARGE SCALE GENOMIC DNA]</scope>
    <source>
        <strain evidence="8">cv. Stackhouse</strain>
    </source>
</reference>
<evidence type="ECO:0000313" key="8">
    <source>
        <dbReference type="Proteomes" id="UP000012073"/>
    </source>
</evidence>
<evidence type="ECO:0000256" key="3">
    <source>
        <dbReference type="ARBA" id="ARBA00023295"/>
    </source>
</evidence>
<feature type="region of interest" description="Disordered" evidence="4">
    <location>
        <begin position="540"/>
        <end position="568"/>
    </location>
</feature>
<evidence type="ECO:0000259" key="6">
    <source>
        <dbReference type="Pfam" id="PF22422"/>
    </source>
</evidence>
<keyword evidence="5" id="KW-0732">Signal</keyword>
<evidence type="ECO:0000313" key="7">
    <source>
        <dbReference type="EMBL" id="CDF38387.1"/>
    </source>
</evidence>
<accession>R7QIP8</accession>
<dbReference type="Gramene" id="CDF38387">
    <property type="protein sequence ID" value="CDF38387"/>
    <property type="gene ID" value="CHC_T00001024001"/>
</dbReference>
<feature type="signal peptide" evidence="5">
    <location>
        <begin position="1"/>
        <end position="25"/>
    </location>
</feature>
<dbReference type="GeneID" id="17325998"/>
<evidence type="ECO:0000256" key="2">
    <source>
        <dbReference type="ARBA" id="ARBA00022801"/>
    </source>
</evidence>
<evidence type="ECO:0000256" key="1">
    <source>
        <dbReference type="ARBA" id="ARBA00010833"/>
    </source>
</evidence>
<evidence type="ECO:0000256" key="4">
    <source>
        <dbReference type="SAM" id="MobiDB-lite"/>
    </source>
</evidence>
<keyword evidence="3" id="KW-0326">Glycosidase</keyword>
<dbReference type="KEGG" id="ccp:CHC_T00001024001"/>
<dbReference type="EMBL" id="HG001930">
    <property type="protein sequence ID" value="CDF38387.1"/>
    <property type="molecule type" value="Genomic_DNA"/>
</dbReference>
<dbReference type="InterPro" id="IPR012341">
    <property type="entry name" value="6hp_glycosidase-like_sf"/>
</dbReference>
<dbReference type="GO" id="GO:0009311">
    <property type="term" value="P:oligosaccharide metabolic process"/>
    <property type="evidence" value="ECO:0007669"/>
    <property type="project" value="InterPro"/>
</dbReference>
<feature type="chain" id="PRO_5004443376" description="Mannosylglycerate hydrolase MGH1-like glycoside hydrolase domain-containing protein" evidence="5">
    <location>
        <begin position="26"/>
        <end position="568"/>
    </location>
</feature>
<dbReference type="GO" id="GO:0006487">
    <property type="term" value="P:protein N-linked glycosylation"/>
    <property type="evidence" value="ECO:0007669"/>
    <property type="project" value="TreeGrafter"/>
</dbReference>
<organism evidence="7 8">
    <name type="scientific">Chondrus crispus</name>
    <name type="common">Carrageen Irish moss</name>
    <name type="synonym">Polymorpha crispa</name>
    <dbReference type="NCBI Taxonomy" id="2769"/>
    <lineage>
        <taxon>Eukaryota</taxon>
        <taxon>Rhodophyta</taxon>
        <taxon>Florideophyceae</taxon>
        <taxon>Rhodymeniophycidae</taxon>
        <taxon>Gigartinales</taxon>
        <taxon>Gigartinaceae</taxon>
        <taxon>Chondrus</taxon>
    </lineage>
</organism>
<dbReference type="InterPro" id="IPR004888">
    <property type="entry name" value="Glycoside_hydrolase_63"/>
</dbReference>
<protein>
    <recommendedName>
        <fullName evidence="6">Mannosylglycerate hydrolase MGH1-like glycoside hydrolase domain-containing protein</fullName>
    </recommendedName>
</protein>
<dbReference type="PhylomeDB" id="R7QIP8"/>
<dbReference type="Proteomes" id="UP000012073">
    <property type="component" value="Unassembled WGS sequence"/>
</dbReference>
<feature type="domain" description="Mannosylglycerate hydrolase MGH1-like glycoside hydrolase" evidence="6">
    <location>
        <begin position="56"/>
        <end position="461"/>
    </location>
</feature>
<dbReference type="Pfam" id="PF22422">
    <property type="entry name" value="MGH1-like_GH"/>
    <property type="match status" value="1"/>
</dbReference>
<comment type="similarity">
    <text evidence="1">Belongs to the glycosyl hydrolase 63 family.</text>
</comment>
<dbReference type="PANTHER" id="PTHR10412">
    <property type="entry name" value="MANNOSYL-OLIGOSACCHARIDE GLUCOSIDASE"/>
    <property type="match status" value="1"/>
</dbReference>
<dbReference type="PANTHER" id="PTHR10412:SF11">
    <property type="entry name" value="MANNOSYL-OLIGOSACCHARIDE GLUCOSIDASE"/>
    <property type="match status" value="1"/>
</dbReference>
<dbReference type="InterPro" id="IPR008928">
    <property type="entry name" value="6-hairpin_glycosidase_sf"/>
</dbReference>
<evidence type="ECO:0000256" key="5">
    <source>
        <dbReference type="SAM" id="SignalP"/>
    </source>
</evidence>
<proteinExistence type="inferred from homology"/>
<dbReference type="Gene3D" id="1.50.10.10">
    <property type="match status" value="1"/>
</dbReference>
<dbReference type="OMA" id="NSPRWDS"/>